<feature type="non-terminal residue" evidence="5">
    <location>
        <position position="1"/>
    </location>
</feature>
<dbReference type="GO" id="GO:0007018">
    <property type="term" value="P:microtubule-based movement"/>
    <property type="evidence" value="ECO:0007669"/>
    <property type="project" value="TreeGrafter"/>
</dbReference>
<comment type="subcellular location">
    <subcellularLocation>
        <location evidence="1">Cytoplasm</location>
    </subcellularLocation>
</comment>
<dbReference type="GO" id="GO:0005737">
    <property type="term" value="C:cytoplasm"/>
    <property type="evidence" value="ECO:0007669"/>
    <property type="project" value="UniProtKB-SubCell"/>
</dbReference>
<dbReference type="PANTHER" id="PTHR45783:SF3">
    <property type="entry name" value="KINESIN LIGHT CHAIN"/>
    <property type="match status" value="1"/>
</dbReference>
<dbReference type="InterPro" id="IPR011990">
    <property type="entry name" value="TPR-like_helical_dom_sf"/>
</dbReference>
<evidence type="ECO:0000313" key="5">
    <source>
        <dbReference type="EMBL" id="KAF2191860.1"/>
    </source>
</evidence>
<keyword evidence="3" id="KW-0677">Repeat</keyword>
<dbReference type="InterPro" id="IPR002151">
    <property type="entry name" value="Kinesin_light"/>
</dbReference>
<dbReference type="OrthoDB" id="1658288at2759"/>
<dbReference type="Gene3D" id="1.25.40.10">
    <property type="entry name" value="Tetratricopeptide repeat domain"/>
    <property type="match status" value="1"/>
</dbReference>
<dbReference type="GO" id="GO:0005871">
    <property type="term" value="C:kinesin complex"/>
    <property type="evidence" value="ECO:0007669"/>
    <property type="project" value="InterPro"/>
</dbReference>
<dbReference type="AlphaFoldDB" id="A0A6A6EP40"/>
<keyword evidence="6" id="KW-1185">Reference proteome</keyword>
<evidence type="ECO:0000313" key="6">
    <source>
        <dbReference type="Proteomes" id="UP000800200"/>
    </source>
</evidence>
<gene>
    <name evidence="5" type="ORF">K469DRAFT_495975</name>
</gene>
<dbReference type="SUPFAM" id="SSF48452">
    <property type="entry name" value="TPR-like"/>
    <property type="match status" value="1"/>
</dbReference>
<dbReference type="GO" id="GO:0019894">
    <property type="term" value="F:kinesin binding"/>
    <property type="evidence" value="ECO:0007669"/>
    <property type="project" value="TreeGrafter"/>
</dbReference>
<feature type="non-terminal residue" evidence="5">
    <location>
        <position position="73"/>
    </location>
</feature>
<evidence type="ECO:0000256" key="1">
    <source>
        <dbReference type="ARBA" id="ARBA00004496"/>
    </source>
</evidence>
<keyword evidence="4" id="KW-0802">TPR repeat</keyword>
<dbReference type="PANTHER" id="PTHR45783">
    <property type="entry name" value="KINESIN LIGHT CHAIN"/>
    <property type="match status" value="1"/>
</dbReference>
<protein>
    <recommendedName>
        <fullName evidence="7">Kinesin light chain</fullName>
    </recommendedName>
</protein>
<dbReference type="Pfam" id="PF13424">
    <property type="entry name" value="TPR_12"/>
    <property type="match status" value="1"/>
</dbReference>
<organism evidence="5 6">
    <name type="scientific">Zopfia rhizophila CBS 207.26</name>
    <dbReference type="NCBI Taxonomy" id="1314779"/>
    <lineage>
        <taxon>Eukaryota</taxon>
        <taxon>Fungi</taxon>
        <taxon>Dikarya</taxon>
        <taxon>Ascomycota</taxon>
        <taxon>Pezizomycotina</taxon>
        <taxon>Dothideomycetes</taxon>
        <taxon>Dothideomycetes incertae sedis</taxon>
        <taxon>Zopfiaceae</taxon>
        <taxon>Zopfia</taxon>
    </lineage>
</organism>
<evidence type="ECO:0008006" key="7">
    <source>
        <dbReference type="Google" id="ProtNLM"/>
    </source>
</evidence>
<sequence>REVSGKEHSEILTSMNNLAQALKNQGKYVEAKKMNRETLALREQVLGKEHPDTLASMNNLARALSSQGKYTNA</sequence>
<name>A0A6A6EP40_9PEZI</name>
<proteinExistence type="predicted"/>
<reference evidence="5" key="1">
    <citation type="journal article" date="2020" name="Stud. Mycol.">
        <title>101 Dothideomycetes genomes: a test case for predicting lifestyles and emergence of pathogens.</title>
        <authorList>
            <person name="Haridas S."/>
            <person name="Albert R."/>
            <person name="Binder M."/>
            <person name="Bloem J."/>
            <person name="Labutti K."/>
            <person name="Salamov A."/>
            <person name="Andreopoulos B."/>
            <person name="Baker S."/>
            <person name="Barry K."/>
            <person name="Bills G."/>
            <person name="Bluhm B."/>
            <person name="Cannon C."/>
            <person name="Castanera R."/>
            <person name="Culley D."/>
            <person name="Daum C."/>
            <person name="Ezra D."/>
            <person name="Gonzalez J."/>
            <person name="Henrissat B."/>
            <person name="Kuo A."/>
            <person name="Liang C."/>
            <person name="Lipzen A."/>
            <person name="Lutzoni F."/>
            <person name="Magnuson J."/>
            <person name="Mondo S."/>
            <person name="Nolan M."/>
            <person name="Ohm R."/>
            <person name="Pangilinan J."/>
            <person name="Park H.-J."/>
            <person name="Ramirez L."/>
            <person name="Alfaro M."/>
            <person name="Sun H."/>
            <person name="Tritt A."/>
            <person name="Yoshinaga Y."/>
            <person name="Zwiers L.-H."/>
            <person name="Turgeon B."/>
            <person name="Goodwin S."/>
            <person name="Spatafora J."/>
            <person name="Crous P."/>
            <person name="Grigoriev I."/>
        </authorList>
    </citation>
    <scope>NUCLEOTIDE SEQUENCE</scope>
    <source>
        <strain evidence="5">CBS 207.26</strain>
    </source>
</reference>
<accession>A0A6A6EP40</accession>
<dbReference type="Proteomes" id="UP000800200">
    <property type="component" value="Unassembled WGS sequence"/>
</dbReference>
<evidence type="ECO:0000256" key="4">
    <source>
        <dbReference type="ARBA" id="ARBA00022803"/>
    </source>
</evidence>
<evidence type="ECO:0000256" key="2">
    <source>
        <dbReference type="ARBA" id="ARBA00022490"/>
    </source>
</evidence>
<dbReference type="EMBL" id="ML994616">
    <property type="protein sequence ID" value="KAF2191860.1"/>
    <property type="molecule type" value="Genomic_DNA"/>
</dbReference>
<evidence type="ECO:0000256" key="3">
    <source>
        <dbReference type="ARBA" id="ARBA00022737"/>
    </source>
</evidence>
<keyword evidence="2" id="KW-0963">Cytoplasm</keyword>